<proteinExistence type="inferred from homology"/>
<accession>A0AAE3MDL1</accession>
<dbReference type="GO" id="GO:0003677">
    <property type="term" value="F:DNA binding"/>
    <property type="evidence" value="ECO:0007669"/>
    <property type="project" value="UniProtKB-KW"/>
</dbReference>
<dbReference type="InterPro" id="IPR036388">
    <property type="entry name" value="WH-like_DNA-bd_sf"/>
</dbReference>
<dbReference type="Pfam" id="PF08281">
    <property type="entry name" value="Sigma70_r4_2"/>
    <property type="match status" value="1"/>
</dbReference>
<dbReference type="RefSeq" id="WP_301198305.1">
    <property type="nucleotide sequence ID" value="NZ_JAPDPI010000007.1"/>
</dbReference>
<keyword evidence="5" id="KW-0804">Transcription</keyword>
<dbReference type="GO" id="GO:0006352">
    <property type="term" value="P:DNA-templated transcription initiation"/>
    <property type="evidence" value="ECO:0007669"/>
    <property type="project" value="InterPro"/>
</dbReference>
<sequence length="195" mass="23243">MKIFPSKSKNISDSELVVQYKNTLNLDILGILYSRYMDLVFGVCLKYLKNKDDAQDTVMHIFEKISVALQETNVKDFRPWLYVVTKNYCLMELRNKKHHTISFDDENVFAEKFMESQYEIHPIDKEQHEQNETALKNCIEKLKFQQKESIELFYFKEMTYQQISAKMEVDIKKVKSYIQNAKRNIKICLERSNAI</sequence>
<dbReference type="PANTHER" id="PTHR43133">
    <property type="entry name" value="RNA POLYMERASE ECF-TYPE SIGMA FACTO"/>
    <property type="match status" value="1"/>
</dbReference>
<evidence type="ECO:0000256" key="3">
    <source>
        <dbReference type="ARBA" id="ARBA00023082"/>
    </source>
</evidence>
<evidence type="ECO:0000313" key="8">
    <source>
        <dbReference type="EMBL" id="MCW3805067.1"/>
    </source>
</evidence>
<comment type="caution">
    <text evidence="8">The sequence shown here is derived from an EMBL/GenBank/DDBJ whole genome shotgun (WGS) entry which is preliminary data.</text>
</comment>
<name>A0AAE3MDL1_9BACT</name>
<dbReference type="EMBL" id="JAPDPI010000007">
    <property type="protein sequence ID" value="MCW3805067.1"/>
    <property type="molecule type" value="Genomic_DNA"/>
</dbReference>
<feature type="domain" description="RNA polymerase sigma factor 70 region 4 type 2" evidence="7">
    <location>
        <begin position="134"/>
        <end position="184"/>
    </location>
</feature>
<protein>
    <submittedName>
        <fullName evidence="8">Sigma-70 family RNA polymerase sigma factor</fullName>
    </submittedName>
</protein>
<evidence type="ECO:0000313" key="9">
    <source>
        <dbReference type="Proteomes" id="UP001207408"/>
    </source>
</evidence>
<dbReference type="AlphaFoldDB" id="A0AAE3MDL1"/>
<evidence type="ECO:0000256" key="1">
    <source>
        <dbReference type="ARBA" id="ARBA00010641"/>
    </source>
</evidence>
<evidence type="ECO:0000256" key="4">
    <source>
        <dbReference type="ARBA" id="ARBA00023125"/>
    </source>
</evidence>
<dbReference type="SUPFAM" id="SSF88659">
    <property type="entry name" value="Sigma3 and sigma4 domains of RNA polymerase sigma factors"/>
    <property type="match status" value="1"/>
</dbReference>
<dbReference type="InterPro" id="IPR039425">
    <property type="entry name" value="RNA_pol_sigma-70-like"/>
</dbReference>
<organism evidence="8 9">
    <name type="scientific">Plebeiibacterium marinum</name>
    <dbReference type="NCBI Taxonomy" id="2992111"/>
    <lineage>
        <taxon>Bacteria</taxon>
        <taxon>Pseudomonadati</taxon>
        <taxon>Bacteroidota</taxon>
        <taxon>Bacteroidia</taxon>
        <taxon>Marinilabiliales</taxon>
        <taxon>Marinilabiliaceae</taxon>
        <taxon>Plebeiibacterium</taxon>
    </lineage>
</organism>
<keyword evidence="4" id="KW-0238">DNA-binding</keyword>
<evidence type="ECO:0000259" key="7">
    <source>
        <dbReference type="Pfam" id="PF08281"/>
    </source>
</evidence>
<dbReference type="GO" id="GO:0016987">
    <property type="term" value="F:sigma factor activity"/>
    <property type="evidence" value="ECO:0007669"/>
    <property type="project" value="UniProtKB-KW"/>
</dbReference>
<dbReference type="NCBIfam" id="TIGR02937">
    <property type="entry name" value="sigma70-ECF"/>
    <property type="match status" value="1"/>
</dbReference>
<reference evidence="8" key="1">
    <citation type="submission" date="2022-10" db="EMBL/GenBank/DDBJ databases">
        <authorList>
            <person name="Yu W.X."/>
        </authorList>
    </citation>
    <scope>NUCLEOTIDE SEQUENCE</scope>
    <source>
        <strain evidence="8">D04</strain>
    </source>
</reference>
<keyword evidence="3" id="KW-0731">Sigma factor</keyword>
<dbReference type="InterPro" id="IPR013249">
    <property type="entry name" value="RNA_pol_sigma70_r4_t2"/>
</dbReference>
<dbReference type="Proteomes" id="UP001207408">
    <property type="component" value="Unassembled WGS sequence"/>
</dbReference>
<evidence type="ECO:0000256" key="2">
    <source>
        <dbReference type="ARBA" id="ARBA00023015"/>
    </source>
</evidence>
<dbReference type="SUPFAM" id="SSF88946">
    <property type="entry name" value="Sigma2 domain of RNA polymerase sigma factors"/>
    <property type="match status" value="1"/>
</dbReference>
<dbReference type="InterPro" id="IPR013324">
    <property type="entry name" value="RNA_pol_sigma_r3/r4-like"/>
</dbReference>
<dbReference type="Gene3D" id="1.10.1740.10">
    <property type="match status" value="1"/>
</dbReference>
<keyword evidence="2" id="KW-0805">Transcription regulation</keyword>
<dbReference type="InterPro" id="IPR014284">
    <property type="entry name" value="RNA_pol_sigma-70_dom"/>
</dbReference>
<keyword evidence="9" id="KW-1185">Reference proteome</keyword>
<dbReference type="InterPro" id="IPR007627">
    <property type="entry name" value="RNA_pol_sigma70_r2"/>
</dbReference>
<dbReference type="PANTHER" id="PTHR43133:SF8">
    <property type="entry name" value="RNA POLYMERASE SIGMA FACTOR HI_1459-RELATED"/>
    <property type="match status" value="1"/>
</dbReference>
<feature type="domain" description="RNA polymerase sigma-70 region 2" evidence="6">
    <location>
        <begin position="32"/>
        <end position="97"/>
    </location>
</feature>
<dbReference type="Gene3D" id="1.10.10.10">
    <property type="entry name" value="Winged helix-like DNA-binding domain superfamily/Winged helix DNA-binding domain"/>
    <property type="match status" value="1"/>
</dbReference>
<dbReference type="Pfam" id="PF04542">
    <property type="entry name" value="Sigma70_r2"/>
    <property type="match status" value="1"/>
</dbReference>
<comment type="similarity">
    <text evidence="1">Belongs to the sigma-70 factor family. ECF subfamily.</text>
</comment>
<dbReference type="InterPro" id="IPR013325">
    <property type="entry name" value="RNA_pol_sigma_r2"/>
</dbReference>
<evidence type="ECO:0000259" key="6">
    <source>
        <dbReference type="Pfam" id="PF04542"/>
    </source>
</evidence>
<evidence type="ECO:0000256" key="5">
    <source>
        <dbReference type="ARBA" id="ARBA00023163"/>
    </source>
</evidence>
<gene>
    <name evidence="8" type="ORF">OM074_05480</name>
</gene>